<dbReference type="InterPro" id="IPR050570">
    <property type="entry name" value="Cell_wall_metabolism_enzyme"/>
</dbReference>
<keyword evidence="3" id="KW-0812">Transmembrane</keyword>
<dbReference type="Pfam" id="PF01551">
    <property type="entry name" value="Peptidase_M23"/>
    <property type="match status" value="1"/>
</dbReference>
<dbReference type="EMBL" id="JQSG02000003">
    <property type="protein sequence ID" value="OBS09064.1"/>
    <property type="molecule type" value="Genomic_DNA"/>
</dbReference>
<feature type="region of interest" description="Disordered" evidence="2">
    <location>
        <begin position="116"/>
        <end position="138"/>
    </location>
</feature>
<keyword evidence="3" id="KW-1133">Transmembrane helix</keyword>
<dbReference type="CDD" id="cd12797">
    <property type="entry name" value="M23_peptidase"/>
    <property type="match status" value="1"/>
</dbReference>
<evidence type="ECO:0000313" key="6">
    <source>
        <dbReference type="Proteomes" id="UP000029273"/>
    </source>
</evidence>
<dbReference type="FunFam" id="2.70.70.10:FF:000006">
    <property type="entry name" value="M23 family peptidase"/>
    <property type="match status" value="1"/>
</dbReference>
<reference evidence="5 6" key="1">
    <citation type="journal article" date="2014" name="Genome Announc.">
        <title>Draft Genome Sequence of the Iron-Oxidizing, Acidophilic, and Halotolerant 'Thiobacillus prosperus' Type Strain DSM 5130.</title>
        <authorList>
            <person name="Ossandon F.J."/>
            <person name="Cardenas J.P."/>
            <person name="Corbett M."/>
            <person name="Quatrini R."/>
            <person name="Holmes D.S."/>
            <person name="Watkin E."/>
        </authorList>
    </citation>
    <scope>NUCLEOTIDE SEQUENCE [LARGE SCALE GENOMIC DNA]</scope>
    <source>
        <strain evidence="5 6">DSM 5130</strain>
    </source>
</reference>
<dbReference type="PANTHER" id="PTHR21666:SF291">
    <property type="entry name" value="STAGE II SPORULATION PROTEIN Q"/>
    <property type="match status" value="1"/>
</dbReference>
<feature type="domain" description="M23ase beta-sheet core" evidence="4">
    <location>
        <begin position="205"/>
        <end position="299"/>
    </location>
</feature>
<accession>A0A1A6C3C8</accession>
<dbReference type="PANTHER" id="PTHR21666">
    <property type="entry name" value="PEPTIDASE-RELATED"/>
    <property type="match status" value="1"/>
</dbReference>
<dbReference type="GO" id="GO:0004222">
    <property type="term" value="F:metalloendopeptidase activity"/>
    <property type="evidence" value="ECO:0007669"/>
    <property type="project" value="TreeGrafter"/>
</dbReference>
<keyword evidence="6" id="KW-1185">Reference proteome</keyword>
<keyword evidence="3" id="KW-0472">Membrane</keyword>
<dbReference type="InterPro" id="IPR016047">
    <property type="entry name" value="M23ase_b-sheet_dom"/>
</dbReference>
<feature type="coiled-coil region" evidence="1">
    <location>
        <begin position="57"/>
        <end position="95"/>
    </location>
</feature>
<evidence type="ECO:0000259" key="4">
    <source>
        <dbReference type="Pfam" id="PF01551"/>
    </source>
</evidence>
<proteinExistence type="predicted"/>
<evidence type="ECO:0000256" key="3">
    <source>
        <dbReference type="SAM" id="Phobius"/>
    </source>
</evidence>
<evidence type="ECO:0000313" key="5">
    <source>
        <dbReference type="EMBL" id="OBS09064.1"/>
    </source>
</evidence>
<dbReference type="SUPFAM" id="SSF51261">
    <property type="entry name" value="Duplicated hybrid motif"/>
    <property type="match status" value="1"/>
</dbReference>
<protein>
    <recommendedName>
        <fullName evidence="4">M23ase beta-sheet core domain-containing protein</fullName>
    </recommendedName>
</protein>
<feature type="transmembrane region" description="Helical" evidence="3">
    <location>
        <begin position="26"/>
        <end position="47"/>
    </location>
</feature>
<keyword evidence="1" id="KW-0175">Coiled coil</keyword>
<name>A0A1A6C3C8_9GAMM</name>
<evidence type="ECO:0000256" key="2">
    <source>
        <dbReference type="SAM" id="MobiDB-lite"/>
    </source>
</evidence>
<dbReference type="Gene3D" id="2.70.70.10">
    <property type="entry name" value="Glucose Permease (Domain IIA)"/>
    <property type="match status" value="1"/>
</dbReference>
<gene>
    <name evidence="5" type="ORF">Thpro_021392</name>
</gene>
<dbReference type="InterPro" id="IPR011055">
    <property type="entry name" value="Dup_hybrid_motif"/>
</dbReference>
<comment type="caution">
    <text evidence="5">The sequence shown here is derived from an EMBL/GenBank/DDBJ whole genome shotgun (WGS) entry which is preliminary data.</text>
</comment>
<dbReference type="AlphaFoldDB" id="A0A1A6C3C8"/>
<dbReference type="STRING" id="160660.BJI67_13325"/>
<organism evidence="5 6">
    <name type="scientific">Acidihalobacter prosperus</name>
    <dbReference type="NCBI Taxonomy" id="160660"/>
    <lineage>
        <taxon>Bacteria</taxon>
        <taxon>Pseudomonadati</taxon>
        <taxon>Pseudomonadota</taxon>
        <taxon>Gammaproteobacteria</taxon>
        <taxon>Chromatiales</taxon>
        <taxon>Ectothiorhodospiraceae</taxon>
        <taxon>Acidihalobacter</taxon>
    </lineage>
</organism>
<dbReference type="Proteomes" id="UP000029273">
    <property type="component" value="Unassembled WGS sequence"/>
</dbReference>
<evidence type="ECO:0000256" key="1">
    <source>
        <dbReference type="SAM" id="Coils"/>
    </source>
</evidence>
<sequence length="308" mass="33791">MAMDIIVLGGKGGGSRHLSVGRWHHWLGLAGVLAILALGMLYAGYWVGQKYGVRNLVENWQQSIAQSQREVKVTRETADARIDALTRRLGALQADVMRLDALGGKLVKMANLDPREFDFGHPPGQGGPEPKHEDGHFSAPDIQQQLDALSQQLNERQAQLEVLGQVLTRRHLRAETTPKGWPIEKGWISSYYGMRTDPFTGRPEFHPGIDFAGREGEAVHAVAGGIVTHAGPDGGYGNMVEIASGDGYATIYGHNERVDVKVGEVIRQGQVIAQLGSTGRSTGPHVHLEVRYQGHPINPLRFIRKRRS</sequence>